<dbReference type="RefSeq" id="YP_009036639.1">
    <property type="nucleotide sequence ID" value="NC_024213.1"/>
</dbReference>
<accession>A0A024B2L1</accession>
<evidence type="ECO:0000313" key="2">
    <source>
        <dbReference type="Proteomes" id="UP000026900"/>
    </source>
</evidence>
<proteinExistence type="predicted"/>
<dbReference type="EMBL" id="KJ489399">
    <property type="protein sequence ID" value="AHZ10208.1"/>
    <property type="molecule type" value="Genomic_DNA"/>
</dbReference>
<protein>
    <submittedName>
        <fullName evidence="1">Uncharacterized protein</fullName>
    </submittedName>
</protein>
<dbReference type="KEGG" id="vg:19526190"/>
<keyword evidence="2" id="KW-1185">Reference proteome</keyword>
<dbReference type="Proteomes" id="UP000026900">
    <property type="component" value="Segment"/>
</dbReference>
<organism evidence="1 2">
    <name type="scientific">Bacillus phage Hakuna</name>
    <dbReference type="NCBI Taxonomy" id="1486659"/>
    <lineage>
        <taxon>Viruses</taxon>
        <taxon>Duplodnaviria</taxon>
        <taxon>Heunggongvirae</taxon>
        <taxon>Uroviricota</taxon>
        <taxon>Caudoviricetes</taxon>
        <taxon>Herelleviridae</taxon>
        <taxon>Bastillevirinae</taxon>
        <taxon>Wphvirus</taxon>
        <taxon>Wphvirus hakuna</taxon>
    </lineage>
</organism>
<name>A0A024B2L1_9CAUD</name>
<dbReference type="GeneID" id="19526190"/>
<reference evidence="2" key="1">
    <citation type="submission" date="2014-09" db="EMBL/GenBank/DDBJ databases">
        <authorList>
            <person name="Sauder A.B."/>
            <person name="McKenzie Q.R."/>
            <person name="Temple L.M."/>
            <person name="Alexis B.K."/>
            <person name="Al-Atrache Z."/>
            <person name="Lewis L.O."/>
            <person name="Loesser-Casey K.E."/>
            <person name="Mitchell K.J."/>
        </authorList>
    </citation>
    <scope>NUCLEOTIDE SEQUENCE [LARGE SCALE GENOMIC DNA]</scope>
</reference>
<sequence>MTKEEYDKRMDELVYEREEAFANGFYGRADRILEKMIDLVDKQKRSRV</sequence>
<evidence type="ECO:0000313" key="1">
    <source>
        <dbReference type="EMBL" id="AHZ10208.1"/>
    </source>
</evidence>